<evidence type="ECO:0000313" key="2">
    <source>
        <dbReference type="Proteomes" id="UP000820818"/>
    </source>
</evidence>
<dbReference type="AlphaFoldDB" id="A0AAD5L155"/>
<keyword evidence="2" id="KW-1185">Reference proteome</keyword>
<organism evidence="1 2">
    <name type="scientific">Daphnia sinensis</name>
    <dbReference type="NCBI Taxonomy" id="1820382"/>
    <lineage>
        <taxon>Eukaryota</taxon>
        <taxon>Metazoa</taxon>
        <taxon>Ecdysozoa</taxon>
        <taxon>Arthropoda</taxon>
        <taxon>Crustacea</taxon>
        <taxon>Branchiopoda</taxon>
        <taxon>Diplostraca</taxon>
        <taxon>Cladocera</taxon>
        <taxon>Anomopoda</taxon>
        <taxon>Daphniidae</taxon>
        <taxon>Daphnia</taxon>
        <taxon>Daphnia similis group</taxon>
    </lineage>
</organism>
<evidence type="ECO:0000313" key="1">
    <source>
        <dbReference type="EMBL" id="KAI9564192.1"/>
    </source>
</evidence>
<reference evidence="1 2" key="1">
    <citation type="submission" date="2022-05" db="EMBL/GenBank/DDBJ databases">
        <title>A multi-omics perspective on studying reproductive biology in Daphnia sinensis.</title>
        <authorList>
            <person name="Jia J."/>
        </authorList>
    </citation>
    <scope>NUCLEOTIDE SEQUENCE [LARGE SCALE GENOMIC DNA]</scope>
    <source>
        <strain evidence="1 2">WSL</strain>
    </source>
</reference>
<comment type="caution">
    <text evidence="1">The sequence shown here is derived from an EMBL/GenBank/DDBJ whole genome shotgun (WGS) entry which is preliminary data.</text>
</comment>
<name>A0AAD5L155_9CRUS</name>
<sequence length="149" mass="17927">MNPFWRGSFFSGLRLITCRKEQNIRTKFKRALKMSTLNNLKTEDERRKNKCCTRKRAAPHRCVHLRTIEHHQIKKKREVFLAVSEKRIVGRWLVLLQQKAIGRVTNNEAFPDDHRHISQHNTKRTFPPPRPFKSPETFTFYVRPIKFFQ</sequence>
<gene>
    <name evidence="1" type="ORF">GHT06_007931</name>
</gene>
<protein>
    <submittedName>
        <fullName evidence="1">Uncharacterized protein</fullName>
    </submittedName>
</protein>
<accession>A0AAD5L155</accession>
<proteinExistence type="predicted"/>
<dbReference type="Proteomes" id="UP000820818">
    <property type="component" value="Linkage Group LG1"/>
</dbReference>
<dbReference type="EMBL" id="WJBH02000001">
    <property type="protein sequence ID" value="KAI9564192.1"/>
    <property type="molecule type" value="Genomic_DNA"/>
</dbReference>